<dbReference type="OrthoDB" id="4219682at2"/>
<dbReference type="EMBL" id="SMKI01000024">
    <property type="protein sequence ID" value="TDC78960.1"/>
    <property type="molecule type" value="Genomic_DNA"/>
</dbReference>
<evidence type="ECO:0000313" key="1">
    <source>
        <dbReference type="EMBL" id="TDC78960.1"/>
    </source>
</evidence>
<proteinExistence type="predicted"/>
<sequence length="109" mass="11184">MFEEVKLDVTEAERVRGIIDTAFGDMAQVSTGIGGHAANFGAAYTGGGTARGMETYEGLGRAGQALAEALNGLAQDMGLTANTGRETDADAESAVNQVTVYDPRISAAI</sequence>
<dbReference type="SUPFAM" id="SSF140453">
    <property type="entry name" value="EsxAB dimer-like"/>
    <property type="match status" value="1"/>
</dbReference>
<evidence type="ECO:0000313" key="2">
    <source>
        <dbReference type="Proteomes" id="UP000295345"/>
    </source>
</evidence>
<protein>
    <submittedName>
        <fullName evidence="1">Uncharacterized protein</fullName>
    </submittedName>
</protein>
<gene>
    <name evidence="1" type="ORF">E1283_03785</name>
</gene>
<dbReference type="InterPro" id="IPR036689">
    <property type="entry name" value="ESAT-6-like_sf"/>
</dbReference>
<name>A0A4R4TMA4_9ACTN</name>
<reference evidence="1 2" key="1">
    <citation type="submission" date="2019-03" db="EMBL/GenBank/DDBJ databases">
        <title>Draft genome sequences of novel Actinobacteria.</title>
        <authorList>
            <person name="Sahin N."/>
            <person name="Ay H."/>
            <person name="Saygin H."/>
        </authorList>
    </citation>
    <scope>NUCLEOTIDE SEQUENCE [LARGE SCALE GENOMIC DNA]</scope>
    <source>
        <strain evidence="1 2">DSM 41900</strain>
    </source>
</reference>
<dbReference type="RefSeq" id="WP_132816415.1">
    <property type="nucleotide sequence ID" value="NZ_SMKI01000024.1"/>
</dbReference>
<organism evidence="1 2">
    <name type="scientific">Streptomyces hainanensis</name>
    <dbReference type="NCBI Taxonomy" id="402648"/>
    <lineage>
        <taxon>Bacteria</taxon>
        <taxon>Bacillati</taxon>
        <taxon>Actinomycetota</taxon>
        <taxon>Actinomycetes</taxon>
        <taxon>Kitasatosporales</taxon>
        <taxon>Streptomycetaceae</taxon>
        <taxon>Streptomyces</taxon>
    </lineage>
</organism>
<comment type="caution">
    <text evidence="1">The sequence shown here is derived from an EMBL/GenBank/DDBJ whole genome shotgun (WGS) entry which is preliminary data.</text>
</comment>
<dbReference type="AlphaFoldDB" id="A0A4R4TMA4"/>
<accession>A0A4R4TMA4</accession>
<keyword evidence="2" id="KW-1185">Reference proteome</keyword>
<dbReference type="Proteomes" id="UP000295345">
    <property type="component" value="Unassembled WGS sequence"/>
</dbReference>